<dbReference type="AlphaFoldDB" id="A0AA46N3R7"/>
<dbReference type="RefSeq" id="WP_263514249.1">
    <property type="nucleotide sequence ID" value="NZ_CP099556.1"/>
</dbReference>
<gene>
    <name evidence="2" type="ORF">NGX11_07280</name>
</gene>
<dbReference type="GO" id="GO:0006310">
    <property type="term" value="P:DNA recombination"/>
    <property type="evidence" value="ECO:0007669"/>
    <property type="project" value="UniProtKB-KW"/>
</dbReference>
<dbReference type="Proteomes" id="UP001164100">
    <property type="component" value="Chromosome"/>
</dbReference>
<keyword evidence="1" id="KW-0233">DNA recombination</keyword>
<dbReference type="EMBL" id="CP099556">
    <property type="protein sequence ID" value="UYF42708.1"/>
    <property type="molecule type" value="Genomic_DNA"/>
</dbReference>
<dbReference type="InterPro" id="IPR013762">
    <property type="entry name" value="Integrase-like_cat_sf"/>
</dbReference>
<dbReference type="GO" id="GO:0015074">
    <property type="term" value="P:DNA integration"/>
    <property type="evidence" value="ECO:0007669"/>
    <property type="project" value="InterPro"/>
</dbReference>
<dbReference type="GO" id="GO:0003677">
    <property type="term" value="F:DNA binding"/>
    <property type="evidence" value="ECO:0007669"/>
    <property type="project" value="InterPro"/>
</dbReference>
<dbReference type="InterPro" id="IPR011010">
    <property type="entry name" value="DNA_brk_join_enz"/>
</dbReference>
<name>A0AA46N3R7_9BACT</name>
<dbReference type="Gene3D" id="1.10.443.10">
    <property type="entry name" value="Intergrase catalytic core"/>
    <property type="match status" value="1"/>
</dbReference>
<protein>
    <submittedName>
        <fullName evidence="2">Uncharacterized protein</fullName>
    </submittedName>
</protein>
<organism evidence="2 3">
    <name type="scientific">Aliarcobacter cryaerophilus</name>
    <dbReference type="NCBI Taxonomy" id="28198"/>
    <lineage>
        <taxon>Bacteria</taxon>
        <taxon>Pseudomonadati</taxon>
        <taxon>Campylobacterota</taxon>
        <taxon>Epsilonproteobacteria</taxon>
        <taxon>Campylobacterales</taxon>
        <taxon>Arcobacteraceae</taxon>
        <taxon>Aliarcobacter</taxon>
    </lineage>
</organism>
<evidence type="ECO:0000313" key="2">
    <source>
        <dbReference type="EMBL" id="UYF42708.1"/>
    </source>
</evidence>
<sequence>MNLKMETNIQYVKDLPAVNVGSSFLVLDYIKNDIASLWYEFIEKTIMISMVGGEHFKTIRDAFSNDMQIHNLKRSYARDMLGIGDKLSVIDIIHEDGNTTYKQLLSLEEIISIYLDSNEDVAKRMTIDRFFVFLYNKNILQYPIVRKAENYYRPENWRAFIDETEVVSFLRNRYEQNDNVALKSYGFNAMLSIVSSTKWQNLSDIKDEDLFSIEKFVQEHTQISKKRQSYTTTVLSDLRLSLINIGRNDILKPKISIDYRKNYDKIRKFNMINTDEFPNLKYLKQKAMNYYDVLEHEGLAVSTIRGELSAISVFFNYLMEHYPDRELDKKAIEEIFNPSNEINLHSILSSKYERAKPALNKIVKFLVNCELFTMKAKSNIPRDKQKVSRQNYRSAMPKEMIRHIVQIIKERPPLLKTKWDRKKVDSSWWEHEVYPVYPLMMLFGYYIPVRGEQVRNLCREKSFIIENGRVEKIIINTDKNVNRKNYQELPCVWEDLQIFSTFLKWHKEYYKNIPKIKYHNDVNSPWEDIEPLFNTPQHLEPISQASHYNYHKKILCQYQLEIMQEAKEKNLEYYPIVAWAKKGKKFFNTVEELNRCSSDRLKDIEIMYDLHSLRVTGATRYLENGLGINLVMQLTGHTTPDTLLRIYINLTLDEKKDKLKSAIEDIYFNNPKEHIKNTSDLIRGEFVKAYEQDENKLRETLANNDLFSLPRSLPENSMHTEYVLGVEVNHHPSTWLPMIHGICPAVKCPNGREDRCSLCPYLITGKLFINGIVLKANNALARFQRDSLLKEEENEKGYKNSALAQSLELQLEEILGWWDILGKIDNKLFNKNNYEEENKEGSSLINSSSNKKSAFLFESCSTELAYLANAYDAEVFGFEHDKIGLKMLTIKAIKIANENKDNAMINKLAGDELSSIDYLMGYYTKNKIEDKHFKNFIENIDYPKRYSNNKSLLSY</sequence>
<dbReference type="SUPFAM" id="SSF56349">
    <property type="entry name" value="DNA breaking-rejoining enzymes"/>
    <property type="match status" value="1"/>
</dbReference>
<evidence type="ECO:0000256" key="1">
    <source>
        <dbReference type="ARBA" id="ARBA00023172"/>
    </source>
</evidence>
<proteinExistence type="predicted"/>
<accession>A0AA46N3R7</accession>
<evidence type="ECO:0000313" key="3">
    <source>
        <dbReference type="Proteomes" id="UP001164100"/>
    </source>
</evidence>
<reference evidence="2" key="1">
    <citation type="journal article" date="2022" name="Front. Microbiol.">
        <title>Species classification and novel plasmid identifications in Arcobacter cryaerophilus and Arcobacter cryaerophilus-like organisms.</title>
        <authorList>
            <person name="Zhou G."/>
            <person name="Wang M."/>
            <person name="Wang H."/>
            <person name="Chen X."/>
            <person name="Gu Y."/>
            <person name="Shao Z."/>
            <person name="Zhang J."/>
            <person name="Zhang M."/>
        </authorList>
    </citation>
    <scope>NUCLEOTIDE SEQUENCE</scope>
    <source>
        <strain evidence="2">ICDCAC48</strain>
    </source>
</reference>